<reference evidence="5" key="1">
    <citation type="submission" date="2016-07" db="EMBL/GenBank/DDBJ databases">
        <authorList>
            <person name="Florea S."/>
            <person name="Webb J.S."/>
            <person name="Jaromczyk J."/>
            <person name="Schardl C.L."/>
        </authorList>
    </citation>
    <scope>NUCLEOTIDE SEQUENCE [LARGE SCALE GENOMIC DNA]</scope>
    <source>
        <strain evidence="5">Z6</strain>
    </source>
</reference>
<dbReference type="Pfam" id="PF00294">
    <property type="entry name" value="PfkB"/>
    <property type="match status" value="1"/>
</dbReference>
<dbReference type="CDD" id="cd01172">
    <property type="entry name" value="RfaE_like"/>
    <property type="match status" value="1"/>
</dbReference>
<keyword evidence="1" id="KW-0808">Transferase</keyword>
<accession>A0A1C0AB94</accession>
<dbReference type="Gene3D" id="3.40.1190.20">
    <property type="match status" value="1"/>
</dbReference>
<dbReference type="GO" id="GO:0033785">
    <property type="term" value="F:heptose 7-phosphate kinase activity"/>
    <property type="evidence" value="ECO:0007669"/>
    <property type="project" value="TreeGrafter"/>
</dbReference>
<keyword evidence="5" id="KW-1185">Reference proteome</keyword>
<dbReference type="Proteomes" id="UP000093514">
    <property type="component" value="Unassembled WGS sequence"/>
</dbReference>
<dbReference type="GO" id="GO:0016773">
    <property type="term" value="F:phosphotransferase activity, alcohol group as acceptor"/>
    <property type="evidence" value="ECO:0007669"/>
    <property type="project" value="InterPro"/>
</dbReference>
<evidence type="ECO:0000313" key="5">
    <source>
        <dbReference type="Proteomes" id="UP000093514"/>
    </source>
</evidence>
<comment type="caution">
    <text evidence="4">The sequence shown here is derived from an EMBL/GenBank/DDBJ whole genome shotgun (WGS) entry which is preliminary data.</text>
</comment>
<name>A0A1C0AB94_9FIRM</name>
<dbReference type="RefSeq" id="WP_068715614.1">
    <property type="nucleotide sequence ID" value="NZ_LWDV01000007.1"/>
</dbReference>
<gene>
    <name evidence="4" type="ORF">U472_03640</name>
</gene>
<dbReference type="PANTHER" id="PTHR46969">
    <property type="entry name" value="BIFUNCTIONAL PROTEIN HLDE"/>
    <property type="match status" value="1"/>
</dbReference>
<feature type="domain" description="Carbohydrate kinase PfkB" evidence="3">
    <location>
        <begin position="15"/>
        <end position="316"/>
    </location>
</feature>
<dbReference type="EMBL" id="LWDV01000007">
    <property type="protein sequence ID" value="OCL27655.1"/>
    <property type="molecule type" value="Genomic_DNA"/>
</dbReference>
<dbReference type="OrthoDB" id="9802794at2"/>
<reference evidence="4 5" key="2">
    <citation type="submission" date="2016-08" db="EMBL/GenBank/DDBJ databases">
        <title>Orenia metallireducens sp. nov. strain Z6, a Novel Metal-reducing Firmicute from the Deep Subsurface.</title>
        <authorList>
            <person name="Maxim B.I."/>
            <person name="Kenneth K."/>
            <person name="Flynn T.M."/>
            <person name="Oloughlin E.J."/>
            <person name="Locke R.A."/>
            <person name="Weber J.R."/>
            <person name="Egan S.M."/>
            <person name="Mackie R.I."/>
            <person name="Cann I.K."/>
        </authorList>
    </citation>
    <scope>NUCLEOTIDE SEQUENCE [LARGE SCALE GENOMIC DNA]</scope>
    <source>
        <strain evidence="4 5">Z6</strain>
    </source>
</reference>
<sequence length="329" mass="35507">MVKLLDYLTSFDKRRILVLGDMIADEFIIGQPERLSREAPVLILRHTDHKILPGGGTNAANNVAALDGQVYLAGVIGNDIVGEKLVDNLKADGMITDGLIVDSSRPTSVKTRILAGGGQTVKQQMVRVDKLETHDISKEIEDELINYVEEVIVEVDALILSDYGNGVFTDRIKEEVISIANKHNKIIAVDSRYELMTFKGITIATPNKEETEKAVGFKLKSANDIEKAGWKLKEDLNSKAMLVTLGGEGMQVFTDTGTTHIPASNYTEVFDVTGAGDTVIATLTLALASGAEMVEAMKLSNYAAGIVVKKSGVATTSREELAEVIGDAQ</sequence>
<evidence type="ECO:0000256" key="2">
    <source>
        <dbReference type="ARBA" id="ARBA00022777"/>
    </source>
</evidence>
<evidence type="ECO:0000313" key="4">
    <source>
        <dbReference type="EMBL" id="OCL27655.1"/>
    </source>
</evidence>
<proteinExistence type="predicted"/>
<evidence type="ECO:0000259" key="3">
    <source>
        <dbReference type="Pfam" id="PF00294"/>
    </source>
</evidence>
<dbReference type="AlphaFoldDB" id="A0A1C0AB94"/>
<dbReference type="GO" id="GO:0005829">
    <property type="term" value="C:cytosol"/>
    <property type="evidence" value="ECO:0007669"/>
    <property type="project" value="TreeGrafter"/>
</dbReference>
<dbReference type="SUPFAM" id="SSF53613">
    <property type="entry name" value="Ribokinase-like"/>
    <property type="match status" value="1"/>
</dbReference>
<dbReference type="GO" id="GO:0033786">
    <property type="term" value="F:heptose-1-phosphate adenylyltransferase activity"/>
    <property type="evidence" value="ECO:0007669"/>
    <property type="project" value="TreeGrafter"/>
</dbReference>
<keyword evidence="2 4" id="KW-0418">Kinase</keyword>
<dbReference type="InterPro" id="IPR011611">
    <property type="entry name" value="PfkB_dom"/>
</dbReference>
<dbReference type="PANTHER" id="PTHR46969:SF1">
    <property type="entry name" value="BIFUNCTIONAL PROTEIN HLDE"/>
    <property type="match status" value="1"/>
</dbReference>
<protein>
    <submittedName>
        <fullName evidence="4">Carbohydrate kinase</fullName>
    </submittedName>
</protein>
<dbReference type="InterPro" id="IPR029056">
    <property type="entry name" value="Ribokinase-like"/>
</dbReference>
<dbReference type="InterPro" id="IPR011913">
    <property type="entry name" value="RfaE_dom_I"/>
</dbReference>
<organism evidence="4 5">
    <name type="scientific">Orenia metallireducens</name>
    <dbReference type="NCBI Taxonomy" id="1413210"/>
    <lineage>
        <taxon>Bacteria</taxon>
        <taxon>Bacillati</taxon>
        <taxon>Bacillota</taxon>
        <taxon>Clostridia</taxon>
        <taxon>Halanaerobiales</taxon>
        <taxon>Halobacteroidaceae</taxon>
        <taxon>Orenia</taxon>
    </lineage>
</organism>
<evidence type="ECO:0000256" key="1">
    <source>
        <dbReference type="ARBA" id="ARBA00022679"/>
    </source>
</evidence>